<dbReference type="EMBL" id="DXCH01000129">
    <property type="protein sequence ID" value="HIZ07181.1"/>
    <property type="molecule type" value="Genomic_DNA"/>
</dbReference>
<name>A0A9D2IG01_9FIRM</name>
<evidence type="ECO:0008006" key="3">
    <source>
        <dbReference type="Google" id="ProtNLM"/>
    </source>
</evidence>
<accession>A0A9D2IG01</accession>
<sequence>MKSKAENSYQDMLNLPHHQSADRPHMPLSDRAAQFAPFSALTGYEEAVLEAARYTETPISLSEDQLAILDGKIRLLNVCQSQNPEISVTCFIPDEKKEGGRYRTWNGTVKKLDLPGRRLIFEDKTEVLLDRITDIRMEEACEQLTKNPSAYSGKYKK</sequence>
<reference evidence="1" key="1">
    <citation type="journal article" date="2021" name="PeerJ">
        <title>Extensive microbial diversity within the chicken gut microbiome revealed by metagenomics and culture.</title>
        <authorList>
            <person name="Gilroy R."/>
            <person name="Ravi A."/>
            <person name="Getino M."/>
            <person name="Pursley I."/>
            <person name="Horton D.L."/>
            <person name="Alikhan N.F."/>
            <person name="Baker D."/>
            <person name="Gharbi K."/>
            <person name="Hall N."/>
            <person name="Watson M."/>
            <person name="Adriaenssens E.M."/>
            <person name="Foster-Nyarko E."/>
            <person name="Jarju S."/>
            <person name="Secka A."/>
            <person name="Antonio M."/>
            <person name="Oren A."/>
            <person name="Chaudhuri R.R."/>
            <person name="La Ragione R."/>
            <person name="Hildebrand F."/>
            <person name="Pallen M.J."/>
        </authorList>
    </citation>
    <scope>NUCLEOTIDE SEQUENCE</scope>
    <source>
        <strain evidence="1">CHK192-9172</strain>
    </source>
</reference>
<comment type="caution">
    <text evidence="1">The sequence shown here is derived from an EMBL/GenBank/DDBJ whole genome shotgun (WGS) entry which is preliminary data.</text>
</comment>
<dbReference type="Proteomes" id="UP000824024">
    <property type="component" value="Unassembled WGS sequence"/>
</dbReference>
<proteinExistence type="predicted"/>
<organism evidence="1 2">
    <name type="scientific">Candidatus Eubacterium avistercoris</name>
    <dbReference type="NCBI Taxonomy" id="2838567"/>
    <lineage>
        <taxon>Bacteria</taxon>
        <taxon>Bacillati</taxon>
        <taxon>Bacillota</taxon>
        <taxon>Clostridia</taxon>
        <taxon>Eubacteriales</taxon>
        <taxon>Eubacteriaceae</taxon>
        <taxon>Eubacterium</taxon>
    </lineage>
</organism>
<dbReference type="AlphaFoldDB" id="A0A9D2IG01"/>
<protein>
    <recommendedName>
        <fullName evidence="3">YolD-like family protein</fullName>
    </recommendedName>
</protein>
<gene>
    <name evidence="1" type="ORF">IAA08_04505</name>
</gene>
<evidence type="ECO:0000313" key="2">
    <source>
        <dbReference type="Proteomes" id="UP000824024"/>
    </source>
</evidence>
<reference evidence="1" key="2">
    <citation type="submission" date="2021-04" db="EMBL/GenBank/DDBJ databases">
        <authorList>
            <person name="Gilroy R."/>
        </authorList>
    </citation>
    <scope>NUCLEOTIDE SEQUENCE</scope>
    <source>
        <strain evidence="1">CHK192-9172</strain>
    </source>
</reference>
<evidence type="ECO:0000313" key="1">
    <source>
        <dbReference type="EMBL" id="HIZ07181.1"/>
    </source>
</evidence>